<dbReference type="EC" id="3.5.1.28" evidence="2"/>
<dbReference type="Gene3D" id="3.40.80.10">
    <property type="entry name" value="Peptidoglycan recognition protein-like"/>
    <property type="match status" value="1"/>
</dbReference>
<evidence type="ECO:0000256" key="5">
    <source>
        <dbReference type="SAM" id="Phobius"/>
    </source>
</evidence>
<keyword evidence="5" id="KW-0812">Transmembrane</keyword>
<keyword evidence="8" id="KW-1185">Reference proteome</keyword>
<dbReference type="InterPro" id="IPR051206">
    <property type="entry name" value="NAMLAA_amidase_2"/>
</dbReference>
<accession>A0ABQ6FVX7</accession>
<keyword evidence="3" id="KW-0378">Hydrolase</keyword>
<evidence type="ECO:0000256" key="2">
    <source>
        <dbReference type="ARBA" id="ARBA00011901"/>
    </source>
</evidence>
<dbReference type="Pfam" id="PF01510">
    <property type="entry name" value="Amidase_2"/>
    <property type="match status" value="1"/>
</dbReference>
<reference evidence="7 8" key="1">
    <citation type="submission" date="2023-02" db="EMBL/GenBank/DDBJ databases">
        <title>Dictyobacter halimunensis sp. nov., a new member of the class Ktedonobacteria from forest soil in a geothermal area.</title>
        <authorList>
            <person name="Rachmania M.K."/>
            <person name="Ningsih F."/>
            <person name="Sakai Y."/>
            <person name="Yabe S."/>
            <person name="Yokota A."/>
            <person name="Sjamsuridzal W."/>
        </authorList>
    </citation>
    <scope>NUCLEOTIDE SEQUENCE [LARGE SCALE GENOMIC DNA]</scope>
    <source>
        <strain evidence="7 8">S3.2.2.5</strain>
    </source>
</reference>
<evidence type="ECO:0000256" key="4">
    <source>
        <dbReference type="ARBA" id="ARBA00023316"/>
    </source>
</evidence>
<dbReference type="PANTHER" id="PTHR30417">
    <property type="entry name" value="N-ACETYLMURAMOYL-L-ALANINE AMIDASE AMID"/>
    <property type="match status" value="1"/>
</dbReference>
<dbReference type="SMART" id="SM00644">
    <property type="entry name" value="Ami_2"/>
    <property type="match status" value="1"/>
</dbReference>
<evidence type="ECO:0000313" key="7">
    <source>
        <dbReference type="EMBL" id="GLV58395.1"/>
    </source>
</evidence>
<keyword evidence="4" id="KW-0961">Cell wall biogenesis/degradation</keyword>
<keyword evidence="5" id="KW-0472">Membrane</keyword>
<protein>
    <recommendedName>
        <fullName evidence="2">N-acetylmuramoyl-L-alanine amidase</fullName>
        <ecNumber evidence="2">3.5.1.28</ecNumber>
    </recommendedName>
</protein>
<evidence type="ECO:0000313" key="8">
    <source>
        <dbReference type="Proteomes" id="UP001344906"/>
    </source>
</evidence>
<dbReference type="SUPFAM" id="SSF55846">
    <property type="entry name" value="N-acetylmuramoyl-L-alanine amidase-like"/>
    <property type="match status" value="1"/>
</dbReference>
<dbReference type="RefSeq" id="WP_338254590.1">
    <property type="nucleotide sequence ID" value="NZ_BSRI01000002.1"/>
</dbReference>
<organism evidence="7 8">
    <name type="scientific">Dictyobacter halimunensis</name>
    <dbReference type="NCBI Taxonomy" id="3026934"/>
    <lineage>
        <taxon>Bacteria</taxon>
        <taxon>Bacillati</taxon>
        <taxon>Chloroflexota</taxon>
        <taxon>Ktedonobacteria</taxon>
        <taxon>Ktedonobacterales</taxon>
        <taxon>Dictyobacteraceae</taxon>
        <taxon>Dictyobacter</taxon>
    </lineage>
</organism>
<dbReference type="PANTHER" id="PTHR30417:SF1">
    <property type="entry name" value="N-ACETYLMURAMOYL-L-ALANINE AMIDASE AMID"/>
    <property type="match status" value="1"/>
</dbReference>
<name>A0ABQ6FVX7_9CHLR</name>
<proteinExistence type="predicted"/>
<dbReference type="CDD" id="cd06583">
    <property type="entry name" value="PGRP"/>
    <property type="match status" value="1"/>
</dbReference>
<evidence type="ECO:0000259" key="6">
    <source>
        <dbReference type="SMART" id="SM00644"/>
    </source>
</evidence>
<dbReference type="Gene3D" id="1.10.530.10">
    <property type="match status" value="1"/>
</dbReference>
<dbReference type="InterPro" id="IPR002502">
    <property type="entry name" value="Amidase_domain"/>
</dbReference>
<keyword evidence="5" id="KW-1133">Transmembrane helix</keyword>
<dbReference type="InterPro" id="IPR023346">
    <property type="entry name" value="Lysozyme-like_dom_sf"/>
</dbReference>
<evidence type="ECO:0000256" key="1">
    <source>
        <dbReference type="ARBA" id="ARBA00001561"/>
    </source>
</evidence>
<dbReference type="Proteomes" id="UP001344906">
    <property type="component" value="Unassembled WGS sequence"/>
</dbReference>
<feature type="domain" description="N-acetylmuramoyl-L-alanine amidase" evidence="6">
    <location>
        <begin position="262"/>
        <end position="399"/>
    </location>
</feature>
<gene>
    <name evidence="7" type="ORF">KDH_52280</name>
</gene>
<comment type="caution">
    <text evidence="7">The sequence shown here is derived from an EMBL/GenBank/DDBJ whole genome shotgun (WGS) entry which is preliminary data.</text>
</comment>
<dbReference type="SUPFAM" id="SSF53955">
    <property type="entry name" value="Lysozyme-like"/>
    <property type="match status" value="1"/>
</dbReference>
<dbReference type="InterPro" id="IPR036505">
    <property type="entry name" value="Amidase/PGRP_sf"/>
</dbReference>
<sequence length="465" mass="50293">MCIRKLLWSSRSGIVIVLVALLIVAGALRGMWNGQPTRAASNVNQVFAQAATEFAVPAPLLKALCYMEGHLGNHGGTASIDGGYGCMHLMATRDSDSLALAARDLKVDPALLKTDLATNIRGGASVLRDYWQQLFPGRAPAASLDAWYGVLSAYSGSSSPSVAHMYADAVYKVINRGFVASAETGETVTLPAQHVVPRITAVLSHDAKHTSIGAMARMQPDSAFLPHGCSRTGDTDYPGAINCILDPDKFDCNSVDDNDPCNYESAARPADYPVDFVGIHDAEGSLVDTINYFHNVQGSVSSHYIVDTDGTVYQIVHDNDIAYHIGNYWYNQRTIGVEHVGYAATGYQWYNSAMYMASARLVAYLLNKYHLPLDRSHVIGHGDVPAPSVALMPNHVDPGPYWLWGYYFNLINAMGVPFAHNISFSANVISISPPFDRLPVGQGGARRRPTTISSLSIMVPVQTQG</sequence>
<dbReference type="EMBL" id="BSRI01000002">
    <property type="protein sequence ID" value="GLV58395.1"/>
    <property type="molecule type" value="Genomic_DNA"/>
</dbReference>
<comment type="catalytic activity">
    <reaction evidence="1">
        <text>Hydrolyzes the link between N-acetylmuramoyl residues and L-amino acid residues in certain cell-wall glycopeptides.</text>
        <dbReference type="EC" id="3.5.1.28"/>
    </reaction>
</comment>
<evidence type="ECO:0000256" key="3">
    <source>
        <dbReference type="ARBA" id="ARBA00022801"/>
    </source>
</evidence>
<feature type="transmembrane region" description="Helical" evidence="5">
    <location>
        <begin position="12"/>
        <end position="32"/>
    </location>
</feature>